<dbReference type="GO" id="GO:0009435">
    <property type="term" value="P:NAD+ biosynthetic process"/>
    <property type="evidence" value="ECO:0007669"/>
    <property type="project" value="InterPro"/>
</dbReference>
<evidence type="ECO:0000256" key="3">
    <source>
        <dbReference type="ARBA" id="ARBA00012743"/>
    </source>
</evidence>
<keyword evidence="12" id="KW-1185">Reference proteome</keyword>
<proteinExistence type="inferred from homology"/>
<evidence type="ECO:0000256" key="8">
    <source>
        <dbReference type="ARBA" id="ARBA00023027"/>
    </source>
</evidence>
<dbReference type="CDD" id="cd00553">
    <property type="entry name" value="NAD_synthase"/>
    <property type="match status" value="1"/>
</dbReference>
<evidence type="ECO:0000256" key="9">
    <source>
        <dbReference type="ARBA" id="ARBA00030681"/>
    </source>
</evidence>
<keyword evidence="5" id="KW-0436">Ligase</keyword>
<dbReference type="InterPro" id="IPR003010">
    <property type="entry name" value="C-N_Hydrolase"/>
</dbReference>
<dbReference type="EC" id="6.3.5.1" evidence="3"/>
<dbReference type="GO" id="GO:0003952">
    <property type="term" value="F:NAD+ synthase (glutamine-hydrolyzing) activity"/>
    <property type="evidence" value="ECO:0007669"/>
    <property type="project" value="UniProtKB-EC"/>
</dbReference>
<keyword evidence="6" id="KW-0547">Nucleotide-binding</keyword>
<reference evidence="12" key="1">
    <citation type="submission" date="2022-10" db="EMBL/GenBank/DDBJ databases">
        <title>Genome assembly of Pristionchus species.</title>
        <authorList>
            <person name="Yoshida K."/>
            <person name="Sommer R.J."/>
        </authorList>
    </citation>
    <scope>NUCLEOTIDE SEQUENCE [LARGE SCALE GENOMIC DNA]</scope>
    <source>
        <strain evidence="12">RS5460</strain>
    </source>
</reference>
<keyword evidence="8" id="KW-0520">NAD</keyword>
<dbReference type="GO" id="GO:0005524">
    <property type="term" value="F:ATP binding"/>
    <property type="evidence" value="ECO:0007669"/>
    <property type="project" value="UniProtKB-KW"/>
</dbReference>
<evidence type="ECO:0000256" key="4">
    <source>
        <dbReference type="ARBA" id="ARBA00017309"/>
    </source>
</evidence>
<evidence type="ECO:0000256" key="2">
    <source>
        <dbReference type="ARBA" id="ARBA00007145"/>
    </source>
</evidence>
<dbReference type="InterPro" id="IPR036526">
    <property type="entry name" value="C-N_Hydrolase_sf"/>
</dbReference>
<comment type="similarity">
    <text evidence="2">In the C-terminal section; belongs to the NAD synthetase family.</text>
</comment>
<sequence length="706" mass="78664">SLQMSGFHRRTRLAVCTLNNWALDFTGNLERIIKTCHESFTQGARLRLGPELEVPGYGCADHFFERDTEIHSWQCLKKLTEESRKWPELVIVTGMPVRFRGLLYNCLVTLRNGLLLLIRPKLALCDDDVYRESRWFVSWSEKATTHEMKMDPEYGFDQDSVPFGDGVLQSSDGVSIGFEICEELWTAQSSHIDLALRGVDIVCNGSGSHHVLGKSNRRLNQLVLGGCGKVGGVYLYSNHRGCDGDRVYYDGMSTVAQNGRLLVQIPQFDIEDTCVSSAVVDLRETESFRSRIASMRNEAASRPVLPFIPFEGKMVDHSISPLTPLPNEIIPVQLSPTEELCEGPPAWLWHYLRRCKMGGFFVPLSGGQDSAAVATMVRLMAEKVTRAVKKADENGTDDPSYYLSGQRVGTDVDDLTNKLLHTVYMASEHSSVDTRKCADDLAREINASHSSILIDTAVSALLGIFKLAQGFIPSFESSDNRETMALQNVQARIRMVLSYLFAQLALITKGRPGGLLVLGSANVDESLVGYVTKYDCSSADLNPIGSICKSDLRKFLHLAAEKYGIPSLKAIVSSVPTAELRPLVDGKVAQTDEEEIGLTYDELSVIGSLRKPGLMGPYALFEALLSIWSATYSLDEIEHKVKLFYRRYAINRHKATVSTPAYYAEAYSCDDHRNDHRPFLYPDFSLQFDAISAKVKELKGQHIKNQ</sequence>
<dbReference type="EMBL" id="BTRK01000004">
    <property type="protein sequence ID" value="GMR47722.1"/>
    <property type="molecule type" value="Genomic_DNA"/>
</dbReference>
<dbReference type="PANTHER" id="PTHR23090">
    <property type="entry name" value="NH 3 /GLUTAMINE-DEPENDENT NAD + SYNTHETASE"/>
    <property type="match status" value="1"/>
</dbReference>
<dbReference type="InterPro" id="IPR003694">
    <property type="entry name" value="NAD_synthase"/>
</dbReference>
<name>A0AAN5CNS2_9BILA</name>
<evidence type="ECO:0000256" key="1">
    <source>
        <dbReference type="ARBA" id="ARBA00005188"/>
    </source>
</evidence>
<dbReference type="Gene3D" id="3.60.110.10">
    <property type="entry name" value="Carbon-nitrogen hydrolase"/>
    <property type="match status" value="1"/>
</dbReference>
<dbReference type="HAMAP" id="MF_02090">
    <property type="entry name" value="NadE_glutamine_dep"/>
    <property type="match status" value="1"/>
</dbReference>
<organism evidence="11 12">
    <name type="scientific">Pristionchus mayeri</name>
    <dbReference type="NCBI Taxonomy" id="1317129"/>
    <lineage>
        <taxon>Eukaryota</taxon>
        <taxon>Metazoa</taxon>
        <taxon>Ecdysozoa</taxon>
        <taxon>Nematoda</taxon>
        <taxon>Chromadorea</taxon>
        <taxon>Rhabditida</taxon>
        <taxon>Rhabditina</taxon>
        <taxon>Diplogasteromorpha</taxon>
        <taxon>Diplogasteroidea</taxon>
        <taxon>Neodiplogasteridae</taxon>
        <taxon>Pristionchus</taxon>
    </lineage>
</organism>
<dbReference type="FunFam" id="3.40.50.620:FF:000036">
    <property type="entry name" value="Glutamine-dependent NAD(+) synthetase"/>
    <property type="match status" value="1"/>
</dbReference>
<feature type="non-terminal residue" evidence="11">
    <location>
        <position position="1"/>
    </location>
</feature>
<dbReference type="InterPro" id="IPR022310">
    <property type="entry name" value="NAD/GMP_synthase"/>
</dbReference>
<dbReference type="PANTHER" id="PTHR23090:SF9">
    <property type="entry name" value="GLUTAMINE-DEPENDENT NAD(+) SYNTHETASE"/>
    <property type="match status" value="1"/>
</dbReference>
<evidence type="ECO:0000256" key="5">
    <source>
        <dbReference type="ARBA" id="ARBA00022598"/>
    </source>
</evidence>
<dbReference type="Gene3D" id="3.40.50.620">
    <property type="entry name" value="HUPs"/>
    <property type="match status" value="1"/>
</dbReference>
<dbReference type="Pfam" id="PF02540">
    <property type="entry name" value="NAD_synthase"/>
    <property type="match status" value="1"/>
</dbReference>
<gene>
    <name evidence="11" type="ORF">PMAYCL1PPCAC_17917</name>
</gene>
<dbReference type="InterPro" id="IPR014729">
    <property type="entry name" value="Rossmann-like_a/b/a_fold"/>
</dbReference>
<accession>A0AAN5CNS2</accession>
<protein>
    <recommendedName>
        <fullName evidence="4">Glutamine-dependent NAD(+) synthetase</fullName>
        <ecNumber evidence="3">6.3.5.1</ecNumber>
    </recommendedName>
    <alternativeName>
        <fullName evidence="9">NAD(+) synthase [glutamine-hydrolyzing]</fullName>
    </alternativeName>
</protein>
<dbReference type="SUPFAM" id="SSF56317">
    <property type="entry name" value="Carbon-nitrogen hydrolase"/>
    <property type="match status" value="1"/>
</dbReference>
<evidence type="ECO:0000313" key="11">
    <source>
        <dbReference type="EMBL" id="GMR47722.1"/>
    </source>
</evidence>
<dbReference type="PIRSF" id="PIRSF006630">
    <property type="entry name" value="NADS_GAT"/>
    <property type="match status" value="1"/>
</dbReference>
<dbReference type="PROSITE" id="PS50263">
    <property type="entry name" value="CN_HYDROLASE"/>
    <property type="match status" value="1"/>
</dbReference>
<dbReference type="InterPro" id="IPR014445">
    <property type="entry name" value="Gln-dep_NAD_synthase"/>
</dbReference>
<dbReference type="GO" id="GO:0005737">
    <property type="term" value="C:cytoplasm"/>
    <property type="evidence" value="ECO:0007669"/>
    <property type="project" value="InterPro"/>
</dbReference>
<feature type="domain" description="CN hydrolase" evidence="10">
    <location>
        <begin position="11"/>
        <end position="282"/>
    </location>
</feature>
<dbReference type="AlphaFoldDB" id="A0AAN5CNS2"/>
<evidence type="ECO:0000256" key="6">
    <source>
        <dbReference type="ARBA" id="ARBA00022741"/>
    </source>
</evidence>
<dbReference type="NCBIfam" id="TIGR00552">
    <property type="entry name" value="nadE"/>
    <property type="match status" value="1"/>
</dbReference>
<comment type="caution">
    <text evidence="11">The sequence shown here is derived from an EMBL/GenBank/DDBJ whole genome shotgun (WGS) entry which is preliminary data.</text>
</comment>
<dbReference type="SUPFAM" id="SSF52402">
    <property type="entry name" value="Adenine nucleotide alpha hydrolases-like"/>
    <property type="match status" value="1"/>
</dbReference>
<evidence type="ECO:0000259" key="10">
    <source>
        <dbReference type="PROSITE" id="PS50263"/>
    </source>
</evidence>
<comment type="pathway">
    <text evidence="1">Cofactor biosynthesis; NAD(+) biosynthesis; NAD(+) from deamido-NAD(+) (L-Gln route): step 1/1.</text>
</comment>
<dbReference type="Proteomes" id="UP001328107">
    <property type="component" value="Unassembled WGS sequence"/>
</dbReference>
<dbReference type="CDD" id="cd07570">
    <property type="entry name" value="GAT_Gln-NAD-synth"/>
    <property type="match status" value="1"/>
</dbReference>
<dbReference type="GO" id="GO:0004359">
    <property type="term" value="F:glutaminase activity"/>
    <property type="evidence" value="ECO:0007669"/>
    <property type="project" value="InterPro"/>
</dbReference>
<evidence type="ECO:0000256" key="7">
    <source>
        <dbReference type="ARBA" id="ARBA00022840"/>
    </source>
</evidence>
<dbReference type="Pfam" id="PF00795">
    <property type="entry name" value="CN_hydrolase"/>
    <property type="match status" value="1"/>
</dbReference>
<keyword evidence="7" id="KW-0067">ATP-binding</keyword>
<evidence type="ECO:0000313" key="12">
    <source>
        <dbReference type="Proteomes" id="UP001328107"/>
    </source>
</evidence>